<keyword evidence="4" id="KW-1185">Reference proteome</keyword>
<feature type="region of interest" description="Disordered" evidence="1">
    <location>
        <begin position="203"/>
        <end position="229"/>
    </location>
</feature>
<dbReference type="PANTHER" id="PTHR33375">
    <property type="entry name" value="CHROMOSOME-PARTITIONING PROTEIN PARB-RELATED"/>
    <property type="match status" value="1"/>
</dbReference>
<dbReference type="Proteomes" id="UP000095347">
    <property type="component" value="Unassembled WGS sequence"/>
</dbReference>
<reference evidence="4" key="1">
    <citation type="submission" date="2016-07" db="EMBL/GenBank/DDBJ databases">
        <authorList>
            <person name="Florea S."/>
            <person name="Webb J.S."/>
            <person name="Jaromczyk J."/>
            <person name="Schardl C.L."/>
        </authorList>
    </citation>
    <scope>NUCLEOTIDE SEQUENCE [LARGE SCALE GENOMIC DNA]</scope>
    <source>
        <strain evidence="4">MV-1</strain>
    </source>
</reference>
<dbReference type="SMART" id="SM00470">
    <property type="entry name" value="ParB"/>
    <property type="match status" value="1"/>
</dbReference>
<dbReference type="InterPro" id="IPR036086">
    <property type="entry name" value="ParB/Sulfiredoxin_sf"/>
</dbReference>
<protein>
    <submittedName>
        <fullName evidence="3">Chromosome partitioning protein ParB</fullName>
    </submittedName>
</protein>
<dbReference type="GO" id="GO:0007059">
    <property type="term" value="P:chromosome segregation"/>
    <property type="evidence" value="ECO:0007669"/>
    <property type="project" value="TreeGrafter"/>
</dbReference>
<name>A0A1E5Q5G1_9PROT</name>
<dbReference type="CDD" id="cd16411">
    <property type="entry name" value="ParB_N_like"/>
    <property type="match status" value="1"/>
</dbReference>
<dbReference type="RefSeq" id="WP_069958740.1">
    <property type="nucleotide sequence ID" value="NZ_MCGG01000050.1"/>
</dbReference>
<dbReference type="InterPro" id="IPR011111">
    <property type="entry name" value="Plasmid_RepB"/>
</dbReference>
<dbReference type="Gene3D" id="3.90.1530.30">
    <property type="match status" value="1"/>
</dbReference>
<feature type="domain" description="ParB-like N-terminal" evidence="2">
    <location>
        <begin position="11"/>
        <end position="102"/>
    </location>
</feature>
<comment type="caution">
    <text evidence="3">The sequence shown here is derived from an EMBL/GenBank/DDBJ whole genome shotgun (WGS) entry which is preliminary data.</text>
</comment>
<evidence type="ECO:0000313" key="3">
    <source>
        <dbReference type="EMBL" id="OEJ65494.1"/>
    </source>
</evidence>
<dbReference type="AlphaFoldDB" id="A0A1E5Q5G1"/>
<sequence length="297" mass="33313">MTNETDDITVRMIPIGQITVLNPRVRNPKVFRLILDSISKVGLKRPITVSQSSTSDGALLYDLVCGQGRLEAFISLGQQEIPAIIIDVSEEDSLIMSLVENIARRQHRPMELLREIGVLKKRGNSYAQIAEKTALSYDYVHSIGRLLEEGEERLLVAVETGKIPISVAIDIVDTDAEGVQDALALAYENGLLRGKKLLTARRVVEQRQRRGKTNRNSSPSKGRSRMSSDALVRAYQQEADRQRLMIKRAEITQDRLLFIVEAMRKLLADDNFVTLLRAESLKTMPRPLADLVIVKRG</sequence>
<dbReference type="GO" id="GO:0005694">
    <property type="term" value="C:chromosome"/>
    <property type="evidence" value="ECO:0007669"/>
    <property type="project" value="TreeGrafter"/>
</dbReference>
<organism evidence="3 4">
    <name type="scientific">Magnetovibrio blakemorei</name>
    <dbReference type="NCBI Taxonomy" id="28181"/>
    <lineage>
        <taxon>Bacteria</taxon>
        <taxon>Pseudomonadati</taxon>
        <taxon>Pseudomonadota</taxon>
        <taxon>Alphaproteobacteria</taxon>
        <taxon>Rhodospirillales</taxon>
        <taxon>Magnetovibrionaceae</taxon>
        <taxon>Magnetovibrio</taxon>
    </lineage>
</organism>
<dbReference type="Pfam" id="PF07506">
    <property type="entry name" value="RepB"/>
    <property type="match status" value="1"/>
</dbReference>
<proteinExistence type="predicted"/>
<evidence type="ECO:0000259" key="2">
    <source>
        <dbReference type="SMART" id="SM00470"/>
    </source>
</evidence>
<dbReference type="PANTHER" id="PTHR33375:SF1">
    <property type="entry name" value="CHROMOSOME-PARTITIONING PROTEIN PARB-RELATED"/>
    <property type="match status" value="1"/>
</dbReference>
<dbReference type="STRING" id="28181.BEN30_14225"/>
<gene>
    <name evidence="3" type="ORF">BEN30_14225</name>
</gene>
<dbReference type="Gene3D" id="1.10.10.2830">
    <property type="match status" value="1"/>
</dbReference>
<dbReference type="SUPFAM" id="SSF109709">
    <property type="entry name" value="KorB DNA-binding domain-like"/>
    <property type="match status" value="1"/>
</dbReference>
<evidence type="ECO:0000256" key="1">
    <source>
        <dbReference type="SAM" id="MobiDB-lite"/>
    </source>
</evidence>
<evidence type="ECO:0000313" key="4">
    <source>
        <dbReference type="Proteomes" id="UP000095347"/>
    </source>
</evidence>
<dbReference type="Pfam" id="PF02195">
    <property type="entry name" value="ParB_N"/>
    <property type="match status" value="1"/>
</dbReference>
<dbReference type="InterPro" id="IPR050336">
    <property type="entry name" value="Chromosome_partition/occlusion"/>
</dbReference>
<dbReference type="SUPFAM" id="SSF110849">
    <property type="entry name" value="ParB/Sulfiredoxin"/>
    <property type="match status" value="1"/>
</dbReference>
<dbReference type="EMBL" id="MCGG01000050">
    <property type="protein sequence ID" value="OEJ65494.1"/>
    <property type="molecule type" value="Genomic_DNA"/>
</dbReference>
<dbReference type="OrthoDB" id="248048at2"/>
<feature type="compositionally biased region" description="Low complexity" evidence="1">
    <location>
        <begin position="217"/>
        <end position="228"/>
    </location>
</feature>
<accession>A0A1E5Q5G1</accession>
<dbReference type="InterPro" id="IPR003115">
    <property type="entry name" value="ParB_N"/>
</dbReference>